<evidence type="ECO:0000256" key="1">
    <source>
        <dbReference type="ARBA" id="ARBA00000707"/>
    </source>
</evidence>
<protein>
    <recommendedName>
        <fullName evidence="2">ubiquitinyl hydrolase 1</fullName>
        <ecNumber evidence="2">3.4.19.12</ecNumber>
    </recommendedName>
</protein>
<dbReference type="GeneID" id="68350532"/>
<keyword evidence="9" id="KW-1185">Reference proteome</keyword>
<keyword evidence="3" id="KW-0645">Protease</keyword>
<dbReference type="PANTHER" id="PTHR13367">
    <property type="entry name" value="UBIQUITIN THIOESTERASE"/>
    <property type="match status" value="1"/>
</dbReference>
<evidence type="ECO:0000256" key="6">
    <source>
        <dbReference type="ARBA" id="ARBA00022807"/>
    </source>
</evidence>
<reference evidence="8" key="1">
    <citation type="submission" date="2021-09" db="EMBL/GenBank/DDBJ databases">
        <title>A high-quality genome of the endoparasitic fungus Hirsutella rhossiliensis with a comparison of Hirsutella genomes reveals transposable elements contributing to genome size variation.</title>
        <authorList>
            <person name="Lin R."/>
            <person name="Jiao Y."/>
            <person name="Sun X."/>
            <person name="Ling J."/>
            <person name="Xie B."/>
            <person name="Cheng X."/>
        </authorList>
    </citation>
    <scope>NUCLEOTIDE SEQUENCE</scope>
    <source>
        <strain evidence="8">HR02</strain>
    </source>
</reference>
<evidence type="ECO:0000313" key="9">
    <source>
        <dbReference type="Proteomes" id="UP000824596"/>
    </source>
</evidence>
<dbReference type="GO" id="GO:0006508">
    <property type="term" value="P:proteolysis"/>
    <property type="evidence" value="ECO:0007669"/>
    <property type="project" value="UniProtKB-KW"/>
</dbReference>
<dbReference type="Proteomes" id="UP000824596">
    <property type="component" value="Unassembled WGS sequence"/>
</dbReference>
<evidence type="ECO:0000256" key="2">
    <source>
        <dbReference type="ARBA" id="ARBA00012759"/>
    </source>
</evidence>
<dbReference type="RefSeq" id="XP_044726274.1">
    <property type="nucleotide sequence ID" value="XM_044859874.1"/>
</dbReference>
<keyword evidence="4" id="KW-0833">Ubl conjugation pathway</keyword>
<dbReference type="InterPro" id="IPR022099">
    <property type="entry name" value="DUF3638"/>
</dbReference>
<dbReference type="Pfam" id="PF12340">
    <property type="entry name" value="DUF3638"/>
    <property type="match status" value="1"/>
</dbReference>
<evidence type="ECO:0000256" key="3">
    <source>
        <dbReference type="ARBA" id="ARBA00022670"/>
    </source>
</evidence>
<evidence type="ECO:0000259" key="7">
    <source>
        <dbReference type="Pfam" id="PF12340"/>
    </source>
</evidence>
<feature type="domain" description="DUF3638" evidence="7">
    <location>
        <begin position="1"/>
        <end position="102"/>
    </location>
</feature>
<dbReference type="AlphaFoldDB" id="A0A9P8SN71"/>
<evidence type="ECO:0000256" key="5">
    <source>
        <dbReference type="ARBA" id="ARBA00022801"/>
    </source>
</evidence>
<proteinExistence type="predicted"/>
<comment type="caution">
    <text evidence="8">The sequence shown here is derived from an EMBL/GenBank/DDBJ whole genome shotgun (WGS) entry which is preliminary data.</text>
</comment>
<evidence type="ECO:0000256" key="4">
    <source>
        <dbReference type="ARBA" id="ARBA00022786"/>
    </source>
</evidence>
<comment type="catalytic activity">
    <reaction evidence="1">
        <text>Thiol-dependent hydrolysis of ester, thioester, amide, peptide and isopeptide bonds formed by the C-terminal Gly of ubiquitin (a 76-residue protein attached to proteins as an intracellular targeting signal).</text>
        <dbReference type="EC" id="3.4.19.12"/>
    </reaction>
</comment>
<dbReference type="OrthoDB" id="3182339at2759"/>
<dbReference type="EC" id="3.4.19.12" evidence="2"/>
<organism evidence="8 9">
    <name type="scientific">Hirsutella rhossiliensis</name>
    <dbReference type="NCBI Taxonomy" id="111463"/>
    <lineage>
        <taxon>Eukaryota</taxon>
        <taxon>Fungi</taxon>
        <taxon>Dikarya</taxon>
        <taxon>Ascomycota</taxon>
        <taxon>Pezizomycotina</taxon>
        <taxon>Sordariomycetes</taxon>
        <taxon>Hypocreomycetidae</taxon>
        <taxon>Hypocreales</taxon>
        <taxon>Ophiocordycipitaceae</taxon>
        <taxon>Hirsutella</taxon>
    </lineage>
</organism>
<dbReference type="PANTHER" id="PTHR13367:SF33">
    <property type="entry name" value="P-LOOP CONTAINING NUCLEOSIDE TRIPHOSPHATE HYDROLASE PROTEIN"/>
    <property type="match status" value="1"/>
</dbReference>
<dbReference type="EMBL" id="JAIZPD010000001">
    <property type="protein sequence ID" value="KAH0968761.1"/>
    <property type="molecule type" value="Genomic_DNA"/>
</dbReference>
<keyword evidence="5" id="KW-0378">Hydrolase</keyword>
<gene>
    <name evidence="8" type="ORF">HRG_01403</name>
</gene>
<name>A0A9P8SN71_9HYPO</name>
<dbReference type="InterPro" id="IPR051346">
    <property type="entry name" value="OTU_Deubiquitinase"/>
</dbReference>
<dbReference type="GO" id="GO:0004843">
    <property type="term" value="F:cysteine-type deubiquitinase activity"/>
    <property type="evidence" value="ECO:0007669"/>
    <property type="project" value="UniProtKB-EC"/>
</dbReference>
<keyword evidence="6" id="KW-0788">Thiol protease</keyword>
<evidence type="ECO:0000313" key="8">
    <source>
        <dbReference type="EMBL" id="KAH0968761.1"/>
    </source>
</evidence>
<accession>A0A9P8SN71</accession>
<sequence length="800" mass="89254">MGRGKTSCIVPMVIAVLADSKQLCRLIVPKALLLQTAQTLQSKIGGLLGREMSHIPFSRRTPSSSDMHKLYVDLHREILGRSGVILAIPEHILSYKLIPFEAKGVPSEQAEFGHPDVAIIFTCLSFYYAGLTIHQFQEGLGRLLKSDDPAFVYDGWTAGCDSLPEALSHWNLVNIDDSGQFAVKLQSSGWDLPLLSSFSDEEQLGAKTTGFSGTNDNRRMLPLTIRQDDLPSLEHTSAQVLTCLLQDRNRDCIVATKHGARLTEGGLLKHLSNAKIRLLIDAGASFFGAHDNRAWVRYRDGKEIPLLATPFADSLQECLVYLDEAHTRGTDLKFPPYARGALTLALGQTKDHTVQAAMRLRQLTTTQSVTFYAPPEVYRSILDLRSKEDGMRINSFDVVYWLLEQTCRNNEQLHSLFIAQGIDFCRRTSAALQYPKFLSEETHKSALLEVMKSPEQITLDELYGRATQTPRNSAPESFHTSLREIARQLERYRASCEDSSSLAHRSLMEEVEQEREVEFQVEQVRQVQKPRHCKSLSFSGLHPAIFSFAQTGLLGGDSGFELASTFIANTCLGKKYNFRAPESRLFVSDEFTRTIENGSEGPNDDFLRPIEWILWGPIHETALVIIPEEAERLIPVIRALDHAPVHLMPYAASTTKNMAHSNGLAGYITPSPLLSSPLPSWLSIELGLLGARLYFDFEEYSILLEHLRLVVKVGGIKSIVATSGEASRSVPAGDINAFLLEWLTVRRKGQDIMHTPMGYICQGRPLKESHPFFSIKEAGTTVVREIGWMNNSGPESESLE</sequence>